<dbReference type="GO" id="GO:0015996">
    <property type="term" value="P:chlorophyll catabolic process"/>
    <property type="evidence" value="ECO:0007669"/>
    <property type="project" value="TreeGrafter"/>
</dbReference>
<dbReference type="Pfam" id="PF06405">
    <property type="entry name" value="RCC_reductase"/>
    <property type="match status" value="1"/>
</dbReference>
<feature type="non-terminal residue" evidence="1">
    <location>
        <position position="1"/>
    </location>
</feature>
<dbReference type="Proteomes" id="UP000230069">
    <property type="component" value="Unassembled WGS sequence"/>
</dbReference>
<reference evidence="1 2" key="1">
    <citation type="submission" date="2017-09" db="EMBL/GenBank/DDBJ databases">
        <title>WGS assembly of Aquilegia coerulea Goldsmith.</title>
        <authorList>
            <person name="Hodges S."/>
            <person name="Kramer E."/>
            <person name="Nordborg M."/>
            <person name="Tomkins J."/>
            <person name="Borevitz J."/>
            <person name="Derieg N."/>
            <person name="Yan J."/>
            <person name="Mihaltcheva S."/>
            <person name="Hayes R.D."/>
            <person name="Rokhsar D."/>
        </authorList>
    </citation>
    <scope>NUCLEOTIDE SEQUENCE [LARGE SCALE GENOMIC DNA]</scope>
    <source>
        <strain evidence="2">cv. Goldsmith</strain>
    </source>
</reference>
<evidence type="ECO:0008006" key="3">
    <source>
        <dbReference type="Google" id="ProtNLM"/>
    </source>
</evidence>
<name>A0A2G5EL25_AQUCA</name>
<organism evidence="1 2">
    <name type="scientific">Aquilegia coerulea</name>
    <name type="common">Rocky mountain columbine</name>
    <dbReference type="NCBI Taxonomy" id="218851"/>
    <lineage>
        <taxon>Eukaryota</taxon>
        <taxon>Viridiplantae</taxon>
        <taxon>Streptophyta</taxon>
        <taxon>Embryophyta</taxon>
        <taxon>Tracheophyta</taxon>
        <taxon>Spermatophyta</taxon>
        <taxon>Magnoliopsida</taxon>
        <taxon>Ranunculales</taxon>
        <taxon>Ranunculaceae</taxon>
        <taxon>Thalictroideae</taxon>
        <taxon>Aquilegia</taxon>
    </lineage>
</organism>
<dbReference type="EMBL" id="KZ305024">
    <property type="protein sequence ID" value="PIA56465.1"/>
    <property type="molecule type" value="Genomic_DNA"/>
</dbReference>
<dbReference type="AlphaFoldDB" id="A0A2G5EL25"/>
<dbReference type="GO" id="GO:0051743">
    <property type="term" value="F:red chlorophyll catabolite reductase activity"/>
    <property type="evidence" value="ECO:0007669"/>
    <property type="project" value="InterPro"/>
</dbReference>
<evidence type="ECO:0000313" key="2">
    <source>
        <dbReference type="Proteomes" id="UP000230069"/>
    </source>
</evidence>
<dbReference type="GO" id="GO:0009507">
    <property type="term" value="C:chloroplast"/>
    <property type="evidence" value="ECO:0007669"/>
    <property type="project" value="TreeGrafter"/>
</dbReference>
<dbReference type="OrthoDB" id="26525at2759"/>
<dbReference type="PANTHER" id="PTHR34685">
    <property type="entry name" value="RED CHLOROPHYLL CATABOLITE REDUCTASE, CHLOROPLASTIC"/>
    <property type="match status" value="1"/>
</dbReference>
<keyword evidence="2" id="KW-1185">Reference proteome</keyword>
<proteinExistence type="predicted"/>
<gene>
    <name evidence="1" type="ORF">AQUCO_00700654v1</name>
</gene>
<dbReference type="PANTHER" id="PTHR34685:SF2">
    <property type="entry name" value="RED CHLOROPHYLL CATABOLITE REDUCTASE, CHLOROPLASTIC"/>
    <property type="match status" value="1"/>
</dbReference>
<dbReference type="Gene3D" id="3.40.1500.20">
    <property type="match status" value="1"/>
</dbReference>
<protein>
    <recommendedName>
        <fullName evidence="3">Red chlorophyll catabolite reductase</fullName>
    </recommendedName>
</protein>
<dbReference type="InterPro" id="IPR009439">
    <property type="entry name" value="RCC_reductase"/>
</dbReference>
<evidence type="ECO:0000313" key="1">
    <source>
        <dbReference type="EMBL" id="PIA56465.1"/>
    </source>
</evidence>
<sequence>FQHPCFSTNNSLSSKSSTRVVRTNISSSSSSMDSHNIRSGFMDFPYLSTPQKNLMVNLVSKIEARLGSQLLPSSLPQDVQYFENESGSSQGTLDIRSGTQDSTVDFMLGSWIHSELPSGALNISTLTAYLNNTTDAPRFLLEFIQNSPTSLILILDLPPRKDLILYQDYLTTFYIDTQLDRLRQQLEKIPETRPYFSSSLYIRSALSPAAVSVLIDCGTGGPDRMDEIILGDVGPVAKEMLDVWLDKCVCGTRDMDEQEKNALKERDSLVNKKTLEIDLASGLPRLFGPDVANRVIEAIQKYFLA</sequence>
<accession>A0A2G5EL25</accession>